<feature type="region of interest" description="Disordered" evidence="1">
    <location>
        <begin position="80"/>
        <end position="100"/>
    </location>
</feature>
<dbReference type="AlphaFoldDB" id="A0A392NCE7"/>
<dbReference type="EMBL" id="LXQA010033464">
    <property type="protein sequence ID" value="MCH96859.1"/>
    <property type="molecule type" value="Genomic_DNA"/>
</dbReference>
<dbReference type="Gene3D" id="1.20.120.1750">
    <property type="match status" value="1"/>
</dbReference>
<evidence type="ECO:0000313" key="2">
    <source>
        <dbReference type="EMBL" id="MCH96859.1"/>
    </source>
</evidence>
<gene>
    <name evidence="2" type="ORF">A2U01_0017849</name>
</gene>
<keyword evidence="3" id="KW-1185">Reference proteome</keyword>
<accession>A0A392NCE7</accession>
<feature type="compositionally biased region" description="Low complexity" evidence="1">
    <location>
        <begin position="85"/>
        <end position="100"/>
    </location>
</feature>
<organism evidence="2 3">
    <name type="scientific">Trifolium medium</name>
    <dbReference type="NCBI Taxonomy" id="97028"/>
    <lineage>
        <taxon>Eukaryota</taxon>
        <taxon>Viridiplantae</taxon>
        <taxon>Streptophyta</taxon>
        <taxon>Embryophyta</taxon>
        <taxon>Tracheophyta</taxon>
        <taxon>Spermatophyta</taxon>
        <taxon>Magnoliopsida</taxon>
        <taxon>eudicotyledons</taxon>
        <taxon>Gunneridae</taxon>
        <taxon>Pentapetalae</taxon>
        <taxon>rosids</taxon>
        <taxon>fabids</taxon>
        <taxon>Fabales</taxon>
        <taxon>Fabaceae</taxon>
        <taxon>Papilionoideae</taxon>
        <taxon>50 kb inversion clade</taxon>
        <taxon>NPAAA clade</taxon>
        <taxon>Hologalegina</taxon>
        <taxon>IRL clade</taxon>
        <taxon>Trifolieae</taxon>
        <taxon>Trifolium</taxon>
    </lineage>
</organism>
<sequence length="100" mass="11482">DAWKQIVEGRRILKWADVYGYNLPENENAKIEFFEHIKGMSQVALDKLHHSAETELGKELENGLDVVSVKKYTGVKRVSREIGDNSNQNRNTRRQSGIQV</sequence>
<reference evidence="2 3" key="1">
    <citation type="journal article" date="2018" name="Front. Plant Sci.">
        <title>Red Clover (Trifolium pratense) and Zigzag Clover (T. medium) - A Picture of Genomic Similarities and Differences.</title>
        <authorList>
            <person name="Dluhosova J."/>
            <person name="Istvanek J."/>
            <person name="Nedelnik J."/>
            <person name="Repkova J."/>
        </authorList>
    </citation>
    <scope>NUCLEOTIDE SEQUENCE [LARGE SCALE GENOMIC DNA]</scope>
    <source>
        <strain evidence="3">cv. 10/8</strain>
        <tissue evidence="2">Leaf</tissue>
    </source>
</reference>
<proteinExistence type="predicted"/>
<protein>
    <submittedName>
        <fullName evidence="2">Putative E3 ubiquitin-protein ligase ARI7-like</fullName>
    </submittedName>
</protein>
<comment type="caution">
    <text evidence="2">The sequence shown here is derived from an EMBL/GenBank/DDBJ whole genome shotgun (WGS) entry which is preliminary data.</text>
</comment>
<evidence type="ECO:0000256" key="1">
    <source>
        <dbReference type="SAM" id="MobiDB-lite"/>
    </source>
</evidence>
<dbReference type="Proteomes" id="UP000265520">
    <property type="component" value="Unassembled WGS sequence"/>
</dbReference>
<evidence type="ECO:0000313" key="3">
    <source>
        <dbReference type="Proteomes" id="UP000265520"/>
    </source>
</evidence>
<name>A0A392NCE7_9FABA</name>
<feature type="non-terminal residue" evidence="2">
    <location>
        <position position="1"/>
    </location>
</feature>